<dbReference type="GO" id="GO:0016887">
    <property type="term" value="F:ATP hydrolysis activity"/>
    <property type="evidence" value="ECO:0007669"/>
    <property type="project" value="InterPro"/>
</dbReference>
<dbReference type="Pfam" id="PF00005">
    <property type="entry name" value="ABC_tran"/>
    <property type="match status" value="1"/>
</dbReference>
<evidence type="ECO:0000256" key="8">
    <source>
        <dbReference type="ARBA" id="ARBA00022967"/>
    </source>
</evidence>
<evidence type="ECO:0000256" key="5">
    <source>
        <dbReference type="ARBA" id="ARBA00022519"/>
    </source>
</evidence>
<dbReference type="PANTHER" id="PTHR43297:SF14">
    <property type="entry name" value="ATPASE AAA-TYPE CORE DOMAIN-CONTAINING PROTEIN"/>
    <property type="match status" value="1"/>
</dbReference>
<dbReference type="AlphaFoldDB" id="A0A543BL99"/>
<keyword evidence="8" id="KW-1278">Translocase</keyword>
<comment type="subcellular location">
    <subcellularLocation>
        <location evidence="1">Cell membrane</location>
        <topology evidence="1">Peripheral membrane protein</topology>
    </subcellularLocation>
</comment>
<keyword evidence="9" id="KW-0472">Membrane</keyword>
<evidence type="ECO:0000256" key="2">
    <source>
        <dbReference type="ARBA" id="ARBA00005417"/>
    </source>
</evidence>
<dbReference type="SUPFAM" id="SSF52540">
    <property type="entry name" value="P-loop containing nucleoside triphosphate hydrolases"/>
    <property type="match status" value="1"/>
</dbReference>
<dbReference type="InterPro" id="IPR017871">
    <property type="entry name" value="ABC_transporter-like_CS"/>
</dbReference>
<name>A0A543BL99_9MICO</name>
<dbReference type="CDD" id="cd03257">
    <property type="entry name" value="ABC_NikE_OppD_transporters"/>
    <property type="match status" value="1"/>
</dbReference>
<evidence type="ECO:0000256" key="3">
    <source>
        <dbReference type="ARBA" id="ARBA00022448"/>
    </source>
</evidence>
<comment type="similarity">
    <text evidence="2">Belongs to the ABC transporter superfamily.</text>
</comment>
<evidence type="ECO:0000256" key="4">
    <source>
        <dbReference type="ARBA" id="ARBA00022475"/>
    </source>
</evidence>
<dbReference type="GO" id="GO:0005886">
    <property type="term" value="C:plasma membrane"/>
    <property type="evidence" value="ECO:0007669"/>
    <property type="project" value="UniProtKB-SubCell"/>
</dbReference>
<dbReference type="PROSITE" id="PS50893">
    <property type="entry name" value="ABC_TRANSPORTER_2"/>
    <property type="match status" value="1"/>
</dbReference>
<organism evidence="11 12">
    <name type="scientific">Microbacterium saperdae</name>
    <dbReference type="NCBI Taxonomy" id="69368"/>
    <lineage>
        <taxon>Bacteria</taxon>
        <taxon>Bacillati</taxon>
        <taxon>Actinomycetota</taxon>
        <taxon>Actinomycetes</taxon>
        <taxon>Micrococcales</taxon>
        <taxon>Microbacteriaceae</taxon>
        <taxon>Microbacterium</taxon>
    </lineage>
</organism>
<dbReference type="InterPro" id="IPR027417">
    <property type="entry name" value="P-loop_NTPase"/>
</dbReference>
<dbReference type="Gene3D" id="3.40.50.300">
    <property type="entry name" value="P-loop containing nucleotide triphosphate hydrolases"/>
    <property type="match status" value="1"/>
</dbReference>
<evidence type="ECO:0000256" key="1">
    <source>
        <dbReference type="ARBA" id="ARBA00004202"/>
    </source>
</evidence>
<sequence>MTGLLTVRDLTVSFGEFTAVSDVSLVLHAGQITVLLGESGSGKTVLSRTIAGIGPTRSRQSGEIRFDEVDVIGAPERTLRRLRGSQIGFVAQDPSTSLDPVRRIGSQLGEVLRVHGVTSTRRETTARVRELLHLVELHDEVRVLHSYPHELSGGMRQRVAIALALAAGPRLLVADEPSSALDASVGVRIVDLIDDLRVRFDTSVLFVTHDVRIAARIANRPIDRVAVMLHGRLLEYGQAEAVLLRPAHPYTRALLGAEPRPGVPRGELAVVPDSMRDRTDWPPLRECEPGHLVAIGVGEEERL</sequence>
<keyword evidence="12" id="KW-1185">Reference proteome</keyword>
<proteinExistence type="inferred from homology"/>
<dbReference type="PROSITE" id="PS00211">
    <property type="entry name" value="ABC_TRANSPORTER_1"/>
    <property type="match status" value="1"/>
</dbReference>
<dbReference type="InterPro" id="IPR003439">
    <property type="entry name" value="ABC_transporter-like_ATP-bd"/>
</dbReference>
<dbReference type="GO" id="GO:0005524">
    <property type="term" value="F:ATP binding"/>
    <property type="evidence" value="ECO:0007669"/>
    <property type="project" value="UniProtKB-KW"/>
</dbReference>
<evidence type="ECO:0000259" key="10">
    <source>
        <dbReference type="PROSITE" id="PS50893"/>
    </source>
</evidence>
<keyword evidence="4" id="KW-1003">Cell membrane</keyword>
<keyword evidence="6" id="KW-0547">Nucleotide-binding</keyword>
<protein>
    <submittedName>
        <fullName evidence="11">Peptide/nickel transport system ATP-binding protein</fullName>
    </submittedName>
</protein>
<dbReference type="RefSeq" id="WP_141871539.1">
    <property type="nucleotide sequence ID" value="NZ_VFOX01000001.1"/>
</dbReference>
<dbReference type="InterPro" id="IPR013563">
    <property type="entry name" value="Oligopep_ABC_C"/>
</dbReference>
<dbReference type="PANTHER" id="PTHR43297">
    <property type="entry name" value="OLIGOPEPTIDE TRANSPORT ATP-BINDING PROTEIN APPD"/>
    <property type="match status" value="1"/>
</dbReference>
<gene>
    <name evidence="11" type="ORF">FB560_1227</name>
</gene>
<dbReference type="Pfam" id="PF08352">
    <property type="entry name" value="oligo_HPY"/>
    <property type="match status" value="1"/>
</dbReference>
<evidence type="ECO:0000313" key="12">
    <source>
        <dbReference type="Proteomes" id="UP000317209"/>
    </source>
</evidence>
<keyword evidence="3" id="KW-0813">Transport</keyword>
<keyword evidence="5" id="KW-0997">Cell inner membrane</keyword>
<comment type="caution">
    <text evidence="11">The sequence shown here is derived from an EMBL/GenBank/DDBJ whole genome shotgun (WGS) entry which is preliminary data.</text>
</comment>
<dbReference type="Proteomes" id="UP000317209">
    <property type="component" value="Unassembled WGS sequence"/>
</dbReference>
<evidence type="ECO:0000256" key="6">
    <source>
        <dbReference type="ARBA" id="ARBA00022741"/>
    </source>
</evidence>
<feature type="domain" description="ABC transporter" evidence="10">
    <location>
        <begin position="5"/>
        <end position="255"/>
    </location>
</feature>
<dbReference type="InterPro" id="IPR003593">
    <property type="entry name" value="AAA+_ATPase"/>
</dbReference>
<accession>A0A543BL99</accession>
<evidence type="ECO:0000256" key="9">
    <source>
        <dbReference type="ARBA" id="ARBA00023136"/>
    </source>
</evidence>
<keyword evidence="7 11" id="KW-0067">ATP-binding</keyword>
<dbReference type="InterPro" id="IPR050388">
    <property type="entry name" value="ABC_Ni/Peptide_Import"/>
</dbReference>
<dbReference type="SMART" id="SM00382">
    <property type="entry name" value="AAA"/>
    <property type="match status" value="1"/>
</dbReference>
<reference evidence="11 12" key="1">
    <citation type="submission" date="2019-06" db="EMBL/GenBank/DDBJ databases">
        <title>Sequencing the genomes of 1000 actinobacteria strains.</title>
        <authorList>
            <person name="Klenk H.-P."/>
        </authorList>
    </citation>
    <scope>NUCLEOTIDE SEQUENCE [LARGE SCALE GENOMIC DNA]</scope>
    <source>
        <strain evidence="11 12">DSM 20169</strain>
    </source>
</reference>
<dbReference type="GO" id="GO:0015833">
    <property type="term" value="P:peptide transport"/>
    <property type="evidence" value="ECO:0007669"/>
    <property type="project" value="InterPro"/>
</dbReference>
<dbReference type="EMBL" id="VFOX01000001">
    <property type="protein sequence ID" value="TQL85602.1"/>
    <property type="molecule type" value="Genomic_DNA"/>
</dbReference>
<dbReference type="OrthoDB" id="3677453at2"/>
<evidence type="ECO:0000313" key="11">
    <source>
        <dbReference type="EMBL" id="TQL85602.1"/>
    </source>
</evidence>
<evidence type="ECO:0000256" key="7">
    <source>
        <dbReference type="ARBA" id="ARBA00022840"/>
    </source>
</evidence>